<dbReference type="PROSITE" id="PS00521">
    <property type="entry name" value="P5CR"/>
    <property type="match status" value="1"/>
</dbReference>
<comment type="catalytic activity">
    <reaction evidence="4 7">
        <text>L-proline + NADP(+) = (S)-1-pyrroline-5-carboxylate + NADPH + 2 H(+)</text>
        <dbReference type="Rhea" id="RHEA:14109"/>
        <dbReference type="ChEBI" id="CHEBI:15378"/>
        <dbReference type="ChEBI" id="CHEBI:17388"/>
        <dbReference type="ChEBI" id="CHEBI:57783"/>
        <dbReference type="ChEBI" id="CHEBI:58349"/>
        <dbReference type="ChEBI" id="CHEBI:60039"/>
        <dbReference type="EC" id="1.5.1.2"/>
    </reaction>
</comment>
<dbReference type="NCBIfam" id="TIGR00112">
    <property type="entry name" value="proC"/>
    <property type="match status" value="1"/>
</dbReference>
<organism evidence="10 11">
    <name type="scientific">Oceanithermus desulfurans NBRC 100063</name>
    <dbReference type="NCBI Taxonomy" id="1227550"/>
    <lineage>
        <taxon>Bacteria</taxon>
        <taxon>Thermotogati</taxon>
        <taxon>Deinococcota</taxon>
        <taxon>Deinococci</taxon>
        <taxon>Thermales</taxon>
        <taxon>Thermaceae</taxon>
        <taxon>Oceanithermus</taxon>
    </lineage>
</organism>
<dbReference type="Pfam" id="PF03807">
    <property type="entry name" value="F420_oxidored"/>
    <property type="match status" value="1"/>
</dbReference>
<feature type="domain" description="Pyrroline-5-carboxylate reductase dimerisation" evidence="9">
    <location>
        <begin position="155"/>
        <end position="257"/>
    </location>
</feature>
<evidence type="ECO:0000256" key="2">
    <source>
        <dbReference type="ARBA" id="ARBA00022857"/>
    </source>
</evidence>
<feature type="binding site" evidence="6">
    <location>
        <begin position="66"/>
        <end position="69"/>
    </location>
    <ligand>
        <name>NADP(+)</name>
        <dbReference type="ChEBI" id="CHEBI:58349"/>
    </ligand>
</feature>
<evidence type="ECO:0000256" key="6">
    <source>
        <dbReference type="PIRSR" id="PIRSR000193-1"/>
    </source>
</evidence>
<dbReference type="PANTHER" id="PTHR11645">
    <property type="entry name" value="PYRROLINE-5-CARBOXYLATE REDUCTASE"/>
    <property type="match status" value="1"/>
</dbReference>
<dbReference type="HAMAP" id="MF_01925">
    <property type="entry name" value="P5C_reductase"/>
    <property type="match status" value="1"/>
</dbReference>
<dbReference type="PANTHER" id="PTHR11645:SF0">
    <property type="entry name" value="PYRROLINE-5-CARBOXYLATE REDUCTASE 3"/>
    <property type="match status" value="1"/>
</dbReference>
<dbReference type="UniPathway" id="UPA00098">
    <property type="reaction ID" value="UER00361"/>
</dbReference>
<comment type="similarity">
    <text evidence="1 4 7">Belongs to the pyrroline-5-carboxylate reductase family.</text>
</comment>
<dbReference type="Proteomes" id="UP000321827">
    <property type="component" value="Unassembled WGS sequence"/>
</dbReference>
<comment type="function">
    <text evidence="4">Catalyzes the reduction of 1-pyrroline-5-carboxylate (PCA) to L-proline.</text>
</comment>
<dbReference type="InterPro" id="IPR053790">
    <property type="entry name" value="P5CR-like_CS"/>
</dbReference>
<comment type="subcellular location">
    <subcellularLocation>
        <location evidence="4">Cytoplasm</location>
    </subcellularLocation>
</comment>
<dbReference type="SUPFAM" id="SSF51735">
    <property type="entry name" value="NAD(P)-binding Rossmann-fold domains"/>
    <property type="match status" value="1"/>
</dbReference>
<reference evidence="10 11" key="1">
    <citation type="submission" date="2019-07" db="EMBL/GenBank/DDBJ databases">
        <title>Whole genome shotgun sequence of Oceanithermus desulfurans NBRC 100063.</title>
        <authorList>
            <person name="Hosoyama A."/>
            <person name="Uohara A."/>
            <person name="Ohji S."/>
            <person name="Ichikawa N."/>
        </authorList>
    </citation>
    <scope>NUCLEOTIDE SEQUENCE [LARGE SCALE GENOMIC DNA]</scope>
    <source>
        <strain evidence="10 11">NBRC 100063</strain>
    </source>
</reference>
<proteinExistence type="inferred from homology"/>
<gene>
    <name evidence="4 10" type="primary">proC</name>
    <name evidence="10" type="ORF">ODE01S_07800</name>
</gene>
<dbReference type="GO" id="GO:0005737">
    <property type="term" value="C:cytoplasm"/>
    <property type="evidence" value="ECO:0007669"/>
    <property type="project" value="UniProtKB-SubCell"/>
</dbReference>
<keyword evidence="4" id="KW-0963">Cytoplasm</keyword>
<name>A0A511RKJ8_9DEIN</name>
<keyword evidence="2 4" id="KW-0521">NADP</keyword>
<dbReference type="InterPro" id="IPR029036">
    <property type="entry name" value="P5CR_dimer"/>
</dbReference>
<dbReference type="InterPro" id="IPR036291">
    <property type="entry name" value="NAD(P)-bd_dom_sf"/>
</dbReference>
<protein>
    <recommendedName>
        <fullName evidence="4 5">Pyrroline-5-carboxylate reductase</fullName>
        <shortName evidence="4">P5C reductase</shortName>
        <shortName evidence="4">P5CR</shortName>
        <ecNumber evidence="4 5">1.5.1.2</ecNumber>
    </recommendedName>
    <alternativeName>
        <fullName evidence="4">PCA reductase</fullName>
    </alternativeName>
</protein>
<evidence type="ECO:0000256" key="1">
    <source>
        <dbReference type="ARBA" id="ARBA00005525"/>
    </source>
</evidence>
<dbReference type="PIRSF" id="PIRSF000193">
    <property type="entry name" value="Pyrrol-5-carb_rd"/>
    <property type="match status" value="1"/>
</dbReference>
<evidence type="ECO:0000259" key="8">
    <source>
        <dbReference type="Pfam" id="PF03807"/>
    </source>
</evidence>
<evidence type="ECO:0000313" key="10">
    <source>
        <dbReference type="EMBL" id="GEM89346.1"/>
    </source>
</evidence>
<keyword evidence="3 4" id="KW-0560">Oxidoreductase</keyword>
<comment type="catalytic activity">
    <reaction evidence="4">
        <text>L-proline + NAD(+) = (S)-1-pyrroline-5-carboxylate + NADH + 2 H(+)</text>
        <dbReference type="Rhea" id="RHEA:14105"/>
        <dbReference type="ChEBI" id="CHEBI:15378"/>
        <dbReference type="ChEBI" id="CHEBI:17388"/>
        <dbReference type="ChEBI" id="CHEBI:57540"/>
        <dbReference type="ChEBI" id="CHEBI:57945"/>
        <dbReference type="ChEBI" id="CHEBI:60039"/>
        <dbReference type="EC" id="1.5.1.2"/>
    </reaction>
</comment>
<keyword evidence="4 7" id="KW-0028">Amino-acid biosynthesis</keyword>
<accession>A0A511RKJ8</accession>
<dbReference type="InterPro" id="IPR008927">
    <property type="entry name" value="6-PGluconate_DH-like_C_sf"/>
</dbReference>
<dbReference type="GO" id="GO:0004735">
    <property type="term" value="F:pyrroline-5-carboxylate reductase activity"/>
    <property type="evidence" value="ECO:0007669"/>
    <property type="project" value="UniProtKB-UniRule"/>
</dbReference>
<evidence type="ECO:0000259" key="9">
    <source>
        <dbReference type="Pfam" id="PF14748"/>
    </source>
</evidence>
<comment type="pathway">
    <text evidence="4 7">Amino-acid biosynthesis; L-proline biosynthesis; L-proline from L-glutamate 5-semialdehyde: step 1/1.</text>
</comment>
<dbReference type="InterPro" id="IPR000304">
    <property type="entry name" value="Pyrroline-COOH_reductase"/>
</dbReference>
<dbReference type="Gene3D" id="3.40.50.720">
    <property type="entry name" value="NAD(P)-binding Rossmann-like Domain"/>
    <property type="match status" value="1"/>
</dbReference>
<sequence length="261" mass="27828">MKLVFVGLGKMGRSILEGVLAAEFLSPEQIGVIDRGPERTRELAALYGIAPLEYGDLARAERVLIAVQPKQFPEIAERIAHPQLGYLSIMAGVSTAVLARRLGTRRVVRAMPNLAATIRKSTTALTAPKEAQEVGDLEFAVRLFKTVGDAYTLPERLFDAFTGMAASAPAYLAIVAEALADGGVKMGIPRSEALSFAADVLVATGELMRIKHPAVIKDEVASPGGTTIHGVAALEEGRVRHALVRAVEAATRRGHELGEEE</sequence>
<evidence type="ECO:0000256" key="4">
    <source>
        <dbReference type="HAMAP-Rule" id="MF_01925"/>
    </source>
</evidence>
<evidence type="ECO:0000256" key="7">
    <source>
        <dbReference type="RuleBase" id="RU003903"/>
    </source>
</evidence>
<evidence type="ECO:0000313" key="11">
    <source>
        <dbReference type="Proteomes" id="UP000321827"/>
    </source>
</evidence>
<evidence type="ECO:0000256" key="5">
    <source>
        <dbReference type="NCBIfam" id="TIGR00112"/>
    </source>
</evidence>
<dbReference type="InterPro" id="IPR028939">
    <property type="entry name" value="P5C_Rdtase_cat_N"/>
</dbReference>
<comment type="caution">
    <text evidence="10">The sequence shown here is derived from an EMBL/GenBank/DDBJ whole genome shotgun (WGS) entry which is preliminary data.</text>
</comment>
<keyword evidence="4 7" id="KW-0641">Proline biosynthesis</keyword>
<dbReference type="FunFam" id="1.10.3730.10:FF:000001">
    <property type="entry name" value="Pyrroline-5-carboxylate reductase"/>
    <property type="match status" value="1"/>
</dbReference>
<dbReference type="Pfam" id="PF14748">
    <property type="entry name" value="P5CR_dimer"/>
    <property type="match status" value="1"/>
</dbReference>
<dbReference type="RefSeq" id="WP_183677751.1">
    <property type="nucleotide sequence ID" value="NZ_BJXN01000004.1"/>
</dbReference>
<dbReference type="Gene3D" id="1.10.3730.10">
    <property type="entry name" value="ProC C-terminal domain-like"/>
    <property type="match status" value="1"/>
</dbReference>
<evidence type="ECO:0000256" key="3">
    <source>
        <dbReference type="ARBA" id="ARBA00023002"/>
    </source>
</evidence>
<dbReference type="EC" id="1.5.1.2" evidence="4 5"/>
<dbReference type="SUPFAM" id="SSF48179">
    <property type="entry name" value="6-phosphogluconate dehydrogenase C-terminal domain-like"/>
    <property type="match status" value="1"/>
</dbReference>
<dbReference type="GO" id="GO:0055129">
    <property type="term" value="P:L-proline biosynthetic process"/>
    <property type="evidence" value="ECO:0007669"/>
    <property type="project" value="UniProtKB-UniRule"/>
</dbReference>
<dbReference type="AlphaFoldDB" id="A0A511RKJ8"/>
<dbReference type="EMBL" id="BJXN01000004">
    <property type="protein sequence ID" value="GEM89346.1"/>
    <property type="molecule type" value="Genomic_DNA"/>
</dbReference>
<feature type="domain" description="Pyrroline-5-carboxylate reductase catalytic N-terminal" evidence="8">
    <location>
        <begin position="2"/>
        <end position="92"/>
    </location>
</feature>